<dbReference type="Pfam" id="PF01844">
    <property type="entry name" value="HNH"/>
    <property type="match status" value="1"/>
</dbReference>
<dbReference type="Gene3D" id="1.10.30.50">
    <property type="match status" value="1"/>
</dbReference>
<gene>
    <name evidence="2" type="ORF">EC580_01175</name>
</gene>
<comment type="caution">
    <text evidence="2">The sequence shown here is derived from an EMBL/GenBank/DDBJ whole genome shotgun (WGS) entry which is preliminary data.</text>
</comment>
<dbReference type="SMART" id="SM00507">
    <property type="entry name" value="HNHc"/>
    <property type="match status" value="1"/>
</dbReference>
<keyword evidence="2" id="KW-0378">Hydrolase</keyword>
<dbReference type="GO" id="GO:0004519">
    <property type="term" value="F:endonuclease activity"/>
    <property type="evidence" value="ECO:0007669"/>
    <property type="project" value="UniProtKB-KW"/>
</dbReference>
<reference evidence="2" key="1">
    <citation type="submission" date="2018-10" db="EMBL/GenBank/DDBJ databases">
        <title>Acidithiobacillus sulfuriphilus sp. nov.: an extremely acidophilic sulfur-oxidizing chemolithotroph isolated from a neutral pH environment.</title>
        <authorList>
            <person name="Falagan C."/>
            <person name="Moya-Beltran A."/>
            <person name="Quatrini R."/>
            <person name="Johnson D.B."/>
        </authorList>
    </citation>
    <scope>NUCLEOTIDE SEQUENCE [LARGE SCALE GENOMIC DNA]</scope>
    <source>
        <strain evidence="2">CJ-2</strain>
    </source>
</reference>
<dbReference type="OrthoDB" id="5295844at2"/>
<organism evidence="2">
    <name type="scientific">Acidithiobacillus sulfuriphilus</name>
    <dbReference type="NCBI Taxonomy" id="1867749"/>
    <lineage>
        <taxon>Bacteria</taxon>
        <taxon>Pseudomonadati</taxon>
        <taxon>Pseudomonadota</taxon>
        <taxon>Acidithiobacillia</taxon>
        <taxon>Acidithiobacillales</taxon>
        <taxon>Acidithiobacillaceae</taxon>
        <taxon>Acidithiobacillus</taxon>
    </lineage>
</organism>
<accession>A0A3M8RZF4</accession>
<dbReference type="GO" id="GO:0003676">
    <property type="term" value="F:nucleic acid binding"/>
    <property type="evidence" value="ECO:0007669"/>
    <property type="project" value="InterPro"/>
</dbReference>
<dbReference type="GO" id="GO:0008270">
    <property type="term" value="F:zinc ion binding"/>
    <property type="evidence" value="ECO:0007669"/>
    <property type="project" value="InterPro"/>
</dbReference>
<dbReference type="EMBL" id="RIZI01000083">
    <property type="protein sequence ID" value="RNF72674.1"/>
    <property type="molecule type" value="Genomic_DNA"/>
</dbReference>
<dbReference type="CDD" id="cd00085">
    <property type="entry name" value="HNHc"/>
    <property type="match status" value="1"/>
</dbReference>
<protein>
    <submittedName>
        <fullName evidence="2">HNH endonuclease</fullName>
    </submittedName>
</protein>
<proteinExistence type="predicted"/>
<keyword evidence="2" id="KW-0255">Endonuclease</keyword>
<dbReference type="AlphaFoldDB" id="A0A3M8RZF4"/>
<dbReference type="InterPro" id="IPR003615">
    <property type="entry name" value="HNH_nuc"/>
</dbReference>
<feature type="domain" description="HNH nuclease" evidence="1">
    <location>
        <begin position="20"/>
        <end position="76"/>
    </location>
</feature>
<dbReference type="PANTHER" id="PTHR33877">
    <property type="entry name" value="SLL1193 PROTEIN"/>
    <property type="match status" value="1"/>
</dbReference>
<evidence type="ECO:0000313" key="2">
    <source>
        <dbReference type="EMBL" id="RNF72674.1"/>
    </source>
</evidence>
<dbReference type="PANTHER" id="PTHR33877:SF2">
    <property type="entry name" value="OS07G0170200 PROTEIN"/>
    <property type="match status" value="1"/>
</dbReference>
<evidence type="ECO:0000259" key="1">
    <source>
        <dbReference type="SMART" id="SM00507"/>
    </source>
</evidence>
<dbReference type="InterPro" id="IPR002711">
    <property type="entry name" value="HNH"/>
</dbReference>
<dbReference type="InterPro" id="IPR052892">
    <property type="entry name" value="NA-targeting_endonuclease"/>
</dbReference>
<sequence length="83" mass="8978">MPPRAEVGVVLRVKRDVPLGVRFTVLKRDRYKCVLCGASPTTDVTCNLHVDHIVSLAQGGGNEITNLRTLCDSCNLGKGARSE</sequence>
<keyword evidence="2" id="KW-0540">Nuclease</keyword>
<name>A0A3M8RZF4_9PROT</name>